<evidence type="ECO:0000256" key="1">
    <source>
        <dbReference type="ARBA" id="ARBA00006581"/>
    </source>
</evidence>
<feature type="domain" description="dUTPase-like" evidence="5">
    <location>
        <begin position="65"/>
        <end position="178"/>
    </location>
</feature>
<evidence type="ECO:0000256" key="2">
    <source>
        <dbReference type="ARBA" id="ARBA00012379"/>
    </source>
</evidence>
<evidence type="ECO:0000256" key="3">
    <source>
        <dbReference type="ARBA" id="ARBA00022801"/>
    </source>
</evidence>
<dbReference type="GO" id="GO:0006226">
    <property type="term" value="P:dUMP biosynthetic process"/>
    <property type="evidence" value="ECO:0007669"/>
    <property type="project" value="InterPro"/>
</dbReference>
<dbReference type="PANTHER" id="PTHR11241:SF0">
    <property type="entry name" value="DEOXYURIDINE 5'-TRIPHOSPHATE NUCLEOTIDOHYDROLASE"/>
    <property type="match status" value="1"/>
</dbReference>
<dbReference type="InterPro" id="IPR033704">
    <property type="entry name" value="dUTPase_trimeric"/>
</dbReference>
<dbReference type="GO" id="GO:0004170">
    <property type="term" value="F:dUTP diphosphatase activity"/>
    <property type="evidence" value="ECO:0007669"/>
    <property type="project" value="UniProtKB-EC"/>
</dbReference>
<evidence type="ECO:0000313" key="7">
    <source>
        <dbReference type="Proteomes" id="UP000221947"/>
    </source>
</evidence>
<dbReference type="Pfam" id="PF00692">
    <property type="entry name" value="dUTPase"/>
    <property type="match status" value="1"/>
</dbReference>
<dbReference type="GO" id="GO:0046081">
    <property type="term" value="P:dUTP catabolic process"/>
    <property type="evidence" value="ECO:0007669"/>
    <property type="project" value="InterPro"/>
</dbReference>
<dbReference type="InterPro" id="IPR036157">
    <property type="entry name" value="dUTPase-like_sf"/>
</dbReference>
<evidence type="ECO:0000313" key="6">
    <source>
        <dbReference type="EMBL" id="AKF12570.1"/>
    </source>
</evidence>
<keyword evidence="3" id="KW-0378">Hydrolase</keyword>
<dbReference type="CDD" id="cd07557">
    <property type="entry name" value="trimeric_dUTPase"/>
    <property type="match status" value="1"/>
</dbReference>
<gene>
    <name evidence="6" type="ORF">PHIM7_22</name>
</gene>
<dbReference type="Gene3D" id="2.70.40.10">
    <property type="match status" value="1"/>
</dbReference>
<evidence type="ECO:0000256" key="4">
    <source>
        <dbReference type="ARBA" id="ARBA00023080"/>
    </source>
</evidence>
<proteinExistence type="inferred from homology"/>
<evidence type="ECO:0000259" key="5">
    <source>
        <dbReference type="Pfam" id="PF00692"/>
    </source>
</evidence>
<dbReference type="InterPro" id="IPR008181">
    <property type="entry name" value="dUTPase"/>
</dbReference>
<organism evidence="6 7">
    <name type="scientific">Sinorhizobium phage phiM7</name>
    <dbReference type="NCBI Taxonomy" id="1647403"/>
    <lineage>
        <taxon>Viruses</taxon>
        <taxon>Duplodnaviria</taxon>
        <taxon>Heunggongvirae</taxon>
        <taxon>Uroviricota</taxon>
        <taxon>Caudoviricetes</taxon>
        <taxon>Emdodecavirus</taxon>
        <taxon>Emdodecavirus M7</taxon>
    </lineage>
</organism>
<dbReference type="PANTHER" id="PTHR11241">
    <property type="entry name" value="DEOXYURIDINE 5'-TRIPHOSPHATE NUCLEOTIDOHYDROLASE"/>
    <property type="match status" value="1"/>
</dbReference>
<comment type="similarity">
    <text evidence="1">Belongs to the dUTPase family.</text>
</comment>
<accession>A0A0F6WBK1</accession>
<dbReference type="GO" id="GO:0000287">
    <property type="term" value="F:magnesium ion binding"/>
    <property type="evidence" value="ECO:0007669"/>
    <property type="project" value="InterPro"/>
</dbReference>
<keyword evidence="4" id="KW-0546">Nucleotide metabolism</keyword>
<dbReference type="SUPFAM" id="SSF51283">
    <property type="entry name" value="dUTPase-like"/>
    <property type="match status" value="1"/>
</dbReference>
<dbReference type="Proteomes" id="UP000221947">
    <property type="component" value="Segment"/>
</dbReference>
<name>A0A0F6WBK1_9CAUD</name>
<dbReference type="EMBL" id="KR052480">
    <property type="protein sequence ID" value="AKF12570.1"/>
    <property type="molecule type" value="Genomic_DNA"/>
</dbReference>
<reference evidence="6 7" key="1">
    <citation type="submission" date="2015-04" db="EMBL/GenBank/DDBJ databases">
        <authorList>
            <person name="Schouten J.T."/>
            <person name="Crockett J.T."/>
            <person name="Hodson T.S."/>
            <person name="Hyde J.R."/>
            <person name="Smith T.A."/>
            <person name="Merrill B.D."/>
            <person name="Crook M.B."/>
            <person name="Griffitts J.S."/>
            <person name="Burnett S.H."/>
            <person name="Grose J.H."/>
            <person name="Breakwell D.P."/>
        </authorList>
    </citation>
    <scope>NUCLEOTIDE SEQUENCE [LARGE SCALE GENOMIC DNA]</scope>
</reference>
<sequence length="180" mass="19895">MDDYVFNDSIFIKPVLKLFKLRESAVVPARATSGSACFDLAAAFEKDLVIKVFNAYNEKIERPLNSDLEFVLSAHERALIPTGFVFGIPTGYSLRIHPRSGLAWKHGITLANAEAVIDEDYPDETFVMLQNNSHIPFVIKNGDRIAQAELYETISNKFMVVTENPVTIGERTGGLGSTGV</sequence>
<keyword evidence="7" id="KW-1185">Reference proteome</keyword>
<protein>
    <recommendedName>
        <fullName evidence="2">dUTP diphosphatase</fullName>
        <ecNumber evidence="2">3.6.1.23</ecNumber>
    </recommendedName>
</protein>
<dbReference type="InterPro" id="IPR029054">
    <property type="entry name" value="dUTPase-like"/>
</dbReference>
<dbReference type="EC" id="3.6.1.23" evidence="2"/>